<gene>
    <name evidence="1" type="ORF">A3G54_03690</name>
</gene>
<dbReference type="EMBL" id="MFIQ01000002">
    <property type="protein sequence ID" value="OGF93836.1"/>
    <property type="molecule type" value="Genomic_DNA"/>
</dbReference>
<protein>
    <submittedName>
        <fullName evidence="1">Uncharacterized protein</fullName>
    </submittedName>
</protein>
<evidence type="ECO:0000313" key="2">
    <source>
        <dbReference type="Proteomes" id="UP000178894"/>
    </source>
</evidence>
<proteinExistence type="predicted"/>
<name>A0A1F5Y1B1_9BACT</name>
<reference evidence="1 2" key="1">
    <citation type="journal article" date="2016" name="Nat. Commun.">
        <title>Thousands of microbial genomes shed light on interconnected biogeochemical processes in an aquifer system.</title>
        <authorList>
            <person name="Anantharaman K."/>
            <person name="Brown C.T."/>
            <person name="Hug L.A."/>
            <person name="Sharon I."/>
            <person name="Castelle C.J."/>
            <person name="Probst A.J."/>
            <person name="Thomas B.C."/>
            <person name="Singh A."/>
            <person name="Wilkins M.J."/>
            <person name="Karaoz U."/>
            <person name="Brodie E.L."/>
            <person name="Williams K.H."/>
            <person name="Hubbard S.S."/>
            <person name="Banfield J.F."/>
        </authorList>
    </citation>
    <scope>NUCLEOTIDE SEQUENCE [LARGE SCALE GENOMIC DNA]</scope>
</reference>
<organism evidence="1 2">
    <name type="scientific">Candidatus Giovannonibacteria bacterium RIFCSPLOWO2_12_FULL_44_15</name>
    <dbReference type="NCBI Taxonomy" id="1798364"/>
    <lineage>
        <taxon>Bacteria</taxon>
        <taxon>Candidatus Giovannoniibacteriota</taxon>
    </lineage>
</organism>
<accession>A0A1F5Y1B1</accession>
<sequence length="363" mass="40505">MKKTSISIISVAFFLITLGFARAEEEVIQPESYKDRVLPGVMIVMERGNTIWGTCKQIEIDGNLPFEKVKDHMQCTKMVAENHTGLTGDAAMEATKKIQVGEPVFFPYLTVAQIVAANEAKVVAAVQAKDQEILARDQQIAEFKTQNGVLQAKLKNASTKLEKQAATISSLKGVRDEALRRASEFGDVVNGVVAVYSDTVKSNAEIWNRVLAAARPLDYQTELPYPWLEGSEGYLFGLAIVACTIFWAISWAYRTVEHPRITVLLRENTMLRAQLESHDAASKKGIERFKAELAKNKPGATEEVSIGNAPDVVKRVFTLRHVWECACGEMDITVMDKEDHRKRHLKHMHLHGDKIAEMALRAL</sequence>
<dbReference type="AlphaFoldDB" id="A0A1F5Y1B1"/>
<evidence type="ECO:0000313" key="1">
    <source>
        <dbReference type="EMBL" id="OGF93836.1"/>
    </source>
</evidence>
<comment type="caution">
    <text evidence="1">The sequence shown here is derived from an EMBL/GenBank/DDBJ whole genome shotgun (WGS) entry which is preliminary data.</text>
</comment>
<dbReference type="Proteomes" id="UP000178894">
    <property type="component" value="Unassembled WGS sequence"/>
</dbReference>